<evidence type="ECO:0000256" key="5">
    <source>
        <dbReference type="RuleBase" id="RU361279"/>
    </source>
</evidence>
<keyword evidence="8" id="KW-1185">Reference proteome</keyword>
<accession>A0A975GCW2</accession>
<evidence type="ECO:0000313" key="8">
    <source>
        <dbReference type="Proteomes" id="UP000671852"/>
    </source>
</evidence>
<dbReference type="Pfam" id="PF01812">
    <property type="entry name" value="5-FTHF_cyc-lig"/>
    <property type="match status" value="1"/>
</dbReference>
<dbReference type="AlphaFoldDB" id="A0A975GCW2"/>
<dbReference type="InterPro" id="IPR037171">
    <property type="entry name" value="NagB/RpiA_transferase-like"/>
</dbReference>
<evidence type="ECO:0000256" key="6">
    <source>
        <dbReference type="SAM" id="Phobius"/>
    </source>
</evidence>
<evidence type="ECO:0000256" key="2">
    <source>
        <dbReference type="ARBA" id="ARBA00022741"/>
    </source>
</evidence>
<feature type="binding site" evidence="4">
    <location>
        <begin position="127"/>
        <end position="135"/>
    </location>
    <ligand>
        <name>ATP</name>
        <dbReference type="ChEBI" id="CHEBI:30616"/>
    </ligand>
</feature>
<comment type="cofactor">
    <cofactor evidence="5">
        <name>Mg(2+)</name>
        <dbReference type="ChEBI" id="CHEBI:18420"/>
    </cofactor>
</comment>
<dbReference type="KEGG" id="saqt:GJV85_08300"/>
<comment type="similarity">
    <text evidence="1 5">Belongs to the 5-formyltetrahydrofolate cyclo-ligase family.</text>
</comment>
<keyword evidence="6" id="KW-0812">Transmembrane</keyword>
<feature type="transmembrane region" description="Helical" evidence="6">
    <location>
        <begin position="47"/>
        <end position="66"/>
    </location>
</feature>
<protein>
    <recommendedName>
        <fullName evidence="5">5-formyltetrahydrofolate cyclo-ligase</fullName>
        <ecNumber evidence="5">6.3.3.2</ecNumber>
    </recommendedName>
</protein>
<evidence type="ECO:0000256" key="1">
    <source>
        <dbReference type="ARBA" id="ARBA00010638"/>
    </source>
</evidence>
<keyword evidence="5" id="KW-0479">Metal-binding</keyword>
<dbReference type="GO" id="GO:0009396">
    <property type="term" value="P:folic acid-containing compound biosynthetic process"/>
    <property type="evidence" value="ECO:0007669"/>
    <property type="project" value="TreeGrafter"/>
</dbReference>
<dbReference type="PIRSF" id="PIRSF006806">
    <property type="entry name" value="FTHF_cligase"/>
    <property type="match status" value="1"/>
</dbReference>
<evidence type="ECO:0000256" key="4">
    <source>
        <dbReference type="PIRSR" id="PIRSR006806-1"/>
    </source>
</evidence>
<gene>
    <name evidence="7" type="ORF">GJV85_08300</name>
</gene>
<dbReference type="GO" id="GO:0046872">
    <property type="term" value="F:metal ion binding"/>
    <property type="evidence" value="ECO:0007669"/>
    <property type="project" value="UniProtKB-KW"/>
</dbReference>
<keyword evidence="3 4" id="KW-0067">ATP-binding</keyword>
<dbReference type="NCBIfam" id="TIGR02727">
    <property type="entry name" value="MTHFS_bact"/>
    <property type="match status" value="1"/>
</dbReference>
<keyword evidence="5" id="KW-0460">Magnesium</keyword>
<feature type="binding site" evidence="4">
    <location>
        <position position="56"/>
    </location>
    <ligand>
        <name>substrate</name>
    </ligand>
</feature>
<dbReference type="RefSeq" id="WP_207560927.1">
    <property type="nucleotide sequence ID" value="NZ_CP046072.1"/>
</dbReference>
<sequence>MSMTKSKFREISLKKIRNSSKHNKLYKTSLMNKKLLKALKTKRNRKILFYYPLAFEVNILKILNYLRKRNEIYIPFMEGESFKMVPFRLPLKKKKFNIFEAGNTNRNINKIDIAIVPTVGVDGNLQRVGFGKGMYDRFFDKLKKRPYIIFTQLEFCYTKEHICDDYDVACDLLLTPSKTITKVIREKNRK</sequence>
<dbReference type="GO" id="GO:0005524">
    <property type="term" value="F:ATP binding"/>
    <property type="evidence" value="ECO:0007669"/>
    <property type="project" value="UniProtKB-KW"/>
</dbReference>
<keyword evidence="6" id="KW-0472">Membrane</keyword>
<dbReference type="EMBL" id="CP046072">
    <property type="protein sequence ID" value="QSZ42111.1"/>
    <property type="molecule type" value="Genomic_DNA"/>
</dbReference>
<dbReference type="EC" id="6.3.3.2" evidence="5"/>
<dbReference type="Gene3D" id="3.40.50.10420">
    <property type="entry name" value="NagB/RpiA/CoA transferase-like"/>
    <property type="match status" value="1"/>
</dbReference>
<keyword evidence="2 4" id="KW-0547">Nucleotide-binding</keyword>
<dbReference type="Proteomes" id="UP000671852">
    <property type="component" value="Chromosome"/>
</dbReference>
<reference evidence="7" key="2">
    <citation type="submission" date="2021-04" db="EMBL/GenBank/DDBJ databases">
        <title>Isolation and characterization of a novel species of the genus Sulfurimonas.</title>
        <authorList>
            <person name="Fukui M."/>
        </authorList>
    </citation>
    <scope>NUCLEOTIDE SEQUENCE</scope>
    <source>
        <strain evidence="7">H1576</strain>
    </source>
</reference>
<keyword evidence="6" id="KW-1133">Transmembrane helix</keyword>
<dbReference type="SUPFAM" id="SSF100950">
    <property type="entry name" value="NagB/RpiA/CoA transferase-like"/>
    <property type="match status" value="1"/>
</dbReference>
<comment type="catalytic activity">
    <reaction evidence="5">
        <text>(6S)-5-formyl-5,6,7,8-tetrahydrofolate + ATP = (6R)-5,10-methenyltetrahydrofolate + ADP + phosphate</text>
        <dbReference type="Rhea" id="RHEA:10488"/>
        <dbReference type="ChEBI" id="CHEBI:30616"/>
        <dbReference type="ChEBI" id="CHEBI:43474"/>
        <dbReference type="ChEBI" id="CHEBI:57455"/>
        <dbReference type="ChEBI" id="CHEBI:57457"/>
        <dbReference type="ChEBI" id="CHEBI:456216"/>
        <dbReference type="EC" id="6.3.3.2"/>
    </reaction>
</comment>
<keyword evidence="7" id="KW-0436">Ligase</keyword>
<dbReference type="PANTHER" id="PTHR23407">
    <property type="entry name" value="ATPASE INHIBITOR/5-FORMYLTETRAHYDROFOLATE CYCLO-LIGASE"/>
    <property type="match status" value="1"/>
</dbReference>
<dbReference type="InterPro" id="IPR002698">
    <property type="entry name" value="FTHF_cligase"/>
</dbReference>
<name>A0A975GCW2_9BACT</name>
<dbReference type="PANTHER" id="PTHR23407:SF1">
    <property type="entry name" value="5-FORMYLTETRAHYDROFOLATE CYCLO-LIGASE"/>
    <property type="match status" value="1"/>
</dbReference>
<proteinExistence type="inferred from homology"/>
<organism evidence="7 8">
    <name type="scientific">Sulfurimonas aquatica</name>
    <dbReference type="NCBI Taxonomy" id="2672570"/>
    <lineage>
        <taxon>Bacteria</taxon>
        <taxon>Pseudomonadati</taxon>
        <taxon>Campylobacterota</taxon>
        <taxon>Epsilonproteobacteria</taxon>
        <taxon>Campylobacterales</taxon>
        <taxon>Sulfurimonadaceae</taxon>
        <taxon>Sulfurimonas</taxon>
    </lineage>
</organism>
<reference evidence="7" key="1">
    <citation type="submission" date="2019-11" db="EMBL/GenBank/DDBJ databases">
        <authorList>
            <person name="Kojima H."/>
        </authorList>
    </citation>
    <scope>NUCLEOTIDE SEQUENCE</scope>
    <source>
        <strain evidence="7">H1576</strain>
    </source>
</reference>
<feature type="binding site" evidence="4">
    <location>
        <begin position="5"/>
        <end position="9"/>
    </location>
    <ligand>
        <name>ATP</name>
        <dbReference type="ChEBI" id="CHEBI:30616"/>
    </ligand>
</feature>
<dbReference type="GO" id="GO:0035999">
    <property type="term" value="P:tetrahydrofolate interconversion"/>
    <property type="evidence" value="ECO:0007669"/>
    <property type="project" value="TreeGrafter"/>
</dbReference>
<dbReference type="GO" id="GO:0030272">
    <property type="term" value="F:5-formyltetrahydrofolate cyclo-ligase activity"/>
    <property type="evidence" value="ECO:0007669"/>
    <property type="project" value="UniProtKB-EC"/>
</dbReference>
<dbReference type="InterPro" id="IPR024185">
    <property type="entry name" value="FTHF_cligase-like_sf"/>
</dbReference>
<evidence type="ECO:0000313" key="7">
    <source>
        <dbReference type="EMBL" id="QSZ42111.1"/>
    </source>
</evidence>
<evidence type="ECO:0000256" key="3">
    <source>
        <dbReference type="ARBA" id="ARBA00022840"/>
    </source>
</evidence>